<organism evidence="8 10">
    <name type="scientific">Francisella adeliensis</name>
    <dbReference type="NCBI Taxonomy" id="2007306"/>
    <lineage>
        <taxon>Bacteria</taxon>
        <taxon>Pseudomonadati</taxon>
        <taxon>Pseudomonadota</taxon>
        <taxon>Gammaproteobacteria</taxon>
        <taxon>Thiotrichales</taxon>
        <taxon>Francisellaceae</taxon>
        <taxon>Francisella</taxon>
    </lineage>
</organism>
<sequence length="244" mass="26183">MITKQKIVSLMDLTQLGDNDTNEDIMNLCSKAKNSLGEVAAICVFKEFIPVVKKQLGQDFKVATVVNFPNGDSSLAEVVSEAKEALELGADEIDVVIDYNQYIKTGESSNSCEIINSVKELCGDKVLKVIIESGELNSNHLIEKASVDAIANGANFIKTSTGKTPIGATLGAAKIMLETISNNDAGVGFKASGGIRNYDQAIAYINLADTIINDNYVNASKFRFGVSGLLDNLLEQTKEDTNGY</sequence>
<dbReference type="GO" id="GO:0005737">
    <property type="term" value="C:cytoplasm"/>
    <property type="evidence" value="ECO:0007669"/>
    <property type="project" value="InterPro"/>
</dbReference>
<keyword evidence="5" id="KW-0704">Schiff base</keyword>
<dbReference type="EMBL" id="CP021781">
    <property type="protein sequence ID" value="AXA34441.1"/>
    <property type="molecule type" value="Genomic_DNA"/>
</dbReference>
<dbReference type="GO" id="GO:0009264">
    <property type="term" value="P:deoxyribonucleotide catabolic process"/>
    <property type="evidence" value="ECO:0007669"/>
    <property type="project" value="UniProtKB-UniRule"/>
</dbReference>
<dbReference type="PANTHER" id="PTHR10889">
    <property type="entry name" value="DEOXYRIBOSE-PHOSPHATE ALDOLASE"/>
    <property type="match status" value="1"/>
</dbReference>
<evidence type="ECO:0000256" key="2">
    <source>
        <dbReference type="ARBA" id="ARBA00009473"/>
    </source>
</evidence>
<dbReference type="NCBIfam" id="TIGR00126">
    <property type="entry name" value="deoC"/>
    <property type="match status" value="1"/>
</dbReference>
<dbReference type="PANTHER" id="PTHR10889:SF3">
    <property type="entry name" value="DEOXYRIBOSE-PHOSPHATE ALDOLASE"/>
    <property type="match status" value="1"/>
</dbReference>
<dbReference type="AlphaFoldDB" id="A0A2Z4XZX9"/>
<evidence type="ECO:0000256" key="1">
    <source>
        <dbReference type="ARBA" id="ARBA00004816"/>
    </source>
</evidence>
<dbReference type="EMBL" id="CP043424">
    <property type="protein sequence ID" value="QIW12688.1"/>
    <property type="molecule type" value="Genomic_DNA"/>
</dbReference>
<dbReference type="CDD" id="cd00959">
    <property type="entry name" value="DeoC"/>
    <property type="match status" value="1"/>
</dbReference>
<evidence type="ECO:0000313" key="8">
    <source>
        <dbReference type="EMBL" id="AXA34441.1"/>
    </source>
</evidence>
<name>A0A2Z4XZX9_9GAMM</name>
<dbReference type="InterPro" id="IPR002915">
    <property type="entry name" value="DeoC/FbaB/LacD_aldolase"/>
</dbReference>
<dbReference type="GO" id="GO:0016052">
    <property type="term" value="P:carbohydrate catabolic process"/>
    <property type="evidence" value="ECO:0007669"/>
    <property type="project" value="TreeGrafter"/>
</dbReference>
<dbReference type="InterPro" id="IPR011343">
    <property type="entry name" value="DeoC"/>
</dbReference>
<keyword evidence="11" id="KW-1185">Reference proteome</keyword>
<evidence type="ECO:0000313" key="9">
    <source>
        <dbReference type="EMBL" id="QIW12688.1"/>
    </source>
</evidence>
<evidence type="ECO:0000256" key="5">
    <source>
        <dbReference type="ARBA" id="ARBA00023270"/>
    </source>
</evidence>
<accession>A0A2Z4XZX9</accession>
<dbReference type="InterPro" id="IPR013785">
    <property type="entry name" value="Aldolase_TIM"/>
</dbReference>
<keyword evidence="4 9" id="KW-0456">Lyase</keyword>
<proteinExistence type="inferred from homology"/>
<dbReference type="Proteomes" id="UP000681131">
    <property type="component" value="Chromosome"/>
</dbReference>
<dbReference type="Pfam" id="PF01791">
    <property type="entry name" value="DeoC"/>
    <property type="match status" value="1"/>
</dbReference>
<dbReference type="SUPFAM" id="SSF51569">
    <property type="entry name" value="Aldolase"/>
    <property type="match status" value="1"/>
</dbReference>
<dbReference type="EC" id="4.1.2.4" evidence="3 7"/>
<evidence type="ECO:0000313" key="10">
    <source>
        <dbReference type="Proteomes" id="UP000251120"/>
    </source>
</evidence>
<evidence type="ECO:0000256" key="6">
    <source>
        <dbReference type="ARBA" id="ARBA00048791"/>
    </source>
</evidence>
<dbReference type="KEGG" id="fad:CDH04_08550"/>
<evidence type="ECO:0000256" key="7">
    <source>
        <dbReference type="NCBIfam" id="TIGR00126"/>
    </source>
</evidence>
<comment type="pathway">
    <text evidence="1">Carbohydrate degradation; 2-deoxy-D-ribose 1-phosphate degradation; D-glyceraldehyde 3-phosphate and acetaldehyde from 2-deoxy-alpha-D-ribose 1-phosphate: step 2/2.</text>
</comment>
<dbReference type="Gene3D" id="3.20.20.70">
    <property type="entry name" value="Aldolase class I"/>
    <property type="match status" value="1"/>
</dbReference>
<reference evidence="9 11" key="2">
    <citation type="submission" date="2019-08" db="EMBL/GenBank/DDBJ databases">
        <title>Complete genome sequences of Francisella adeliensis (FSC1325 and FSC1326).</title>
        <authorList>
            <person name="Ohrman C."/>
            <person name="Uneklint I."/>
            <person name="Vallesi A."/>
            <person name="Karlsson L."/>
            <person name="Sjodin A."/>
        </authorList>
    </citation>
    <scope>NUCLEOTIDE SEQUENCE [LARGE SCALE GENOMIC DNA]</scope>
    <source>
        <strain evidence="9 11">FSC1325</strain>
    </source>
</reference>
<comment type="catalytic activity">
    <reaction evidence="6">
        <text>2-deoxy-D-ribose 5-phosphate = D-glyceraldehyde 3-phosphate + acetaldehyde</text>
        <dbReference type="Rhea" id="RHEA:12821"/>
        <dbReference type="ChEBI" id="CHEBI:15343"/>
        <dbReference type="ChEBI" id="CHEBI:59776"/>
        <dbReference type="ChEBI" id="CHEBI:62877"/>
        <dbReference type="EC" id="4.1.2.4"/>
    </reaction>
</comment>
<comment type="similarity">
    <text evidence="2">Belongs to the DeoC/FbaB aldolase family. DeoC type 2 subfamily.</text>
</comment>
<evidence type="ECO:0000313" key="11">
    <source>
        <dbReference type="Proteomes" id="UP000681131"/>
    </source>
</evidence>
<evidence type="ECO:0000256" key="4">
    <source>
        <dbReference type="ARBA" id="ARBA00023239"/>
    </source>
</evidence>
<dbReference type="SMART" id="SM01133">
    <property type="entry name" value="DeoC"/>
    <property type="match status" value="1"/>
</dbReference>
<dbReference type="OrthoDB" id="6579831at2"/>
<dbReference type="GO" id="GO:0004139">
    <property type="term" value="F:deoxyribose-phosphate aldolase activity"/>
    <property type="evidence" value="ECO:0007669"/>
    <property type="project" value="UniProtKB-UniRule"/>
</dbReference>
<dbReference type="Proteomes" id="UP000251120">
    <property type="component" value="Chromosome"/>
</dbReference>
<reference evidence="8 10" key="1">
    <citation type="submission" date="2017-06" db="EMBL/GenBank/DDBJ databases">
        <title>Complete genome of Francisella adeliensis.</title>
        <authorList>
            <person name="Vallesi A."/>
            <person name="Sjodin A."/>
        </authorList>
    </citation>
    <scope>NUCLEOTIDE SEQUENCE [LARGE SCALE GENOMIC DNA]</scope>
    <source>
        <strain evidence="8 10">FDC440</strain>
    </source>
</reference>
<gene>
    <name evidence="8" type="primary">deoC</name>
    <name evidence="8" type="ORF">CDH04_08550</name>
    <name evidence="9" type="ORF">FZC43_08555</name>
</gene>
<evidence type="ECO:0000256" key="3">
    <source>
        <dbReference type="ARBA" id="ARBA00012515"/>
    </source>
</evidence>
<dbReference type="PIRSF" id="PIRSF001357">
    <property type="entry name" value="DeoC"/>
    <property type="match status" value="1"/>
</dbReference>
<dbReference type="RefSeq" id="WP_112870618.1">
    <property type="nucleotide sequence ID" value="NZ_CP021781.1"/>
</dbReference>
<protein>
    <recommendedName>
        <fullName evidence="3 7">Deoxyribose-phosphate aldolase</fullName>
        <ecNumber evidence="3 7">4.1.2.4</ecNumber>
    </recommendedName>
</protein>